<dbReference type="EMBL" id="LR743590">
    <property type="protein sequence ID" value="CAA2617278.1"/>
    <property type="molecule type" value="Genomic_DNA"/>
</dbReference>
<dbReference type="AlphaFoldDB" id="A0A7I8IHX2"/>
<protein>
    <submittedName>
        <fullName evidence="2">Uncharacterized protein</fullName>
    </submittedName>
</protein>
<dbReference type="EMBL" id="CACRZD030000003">
    <property type="protein sequence ID" value="CAA6656976.1"/>
    <property type="molecule type" value="Genomic_DNA"/>
</dbReference>
<feature type="region of interest" description="Disordered" evidence="1">
    <location>
        <begin position="74"/>
        <end position="111"/>
    </location>
</feature>
<evidence type="ECO:0000313" key="2">
    <source>
        <dbReference type="EMBL" id="CAA2617278.1"/>
    </source>
</evidence>
<proteinExistence type="predicted"/>
<sequence length="111" mass="12716">MRGAARPCTASRSGRQAGRPPRESHRRTPPRAGGQRWRWRRRSLRAPPARWTAAPLRAWRKSLVQVLAVASGRKAVPVRWRSGSRRTCRRRKRTSSSRSWPLSRSRSIPSG</sequence>
<reference evidence="2 3" key="1">
    <citation type="submission" date="2019-12" db="EMBL/GenBank/DDBJ databases">
        <authorList>
            <person name="Scholz U."/>
            <person name="Mascher M."/>
            <person name="Fiebig A."/>
        </authorList>
    </citation>
    <scope>NUCLEOTIDE SEQUENCE</scope>
</reference>
<gene>
    <name evidence="2" type="ORF">SI7747_03003447</name>
</gene>
<accession>A0A7I8IHX2</accession>
<organism evidence="2">
    <name type="scientific">Spirodela intermedia</name>
    <name type="common">Intermediate duckweed</name>
    <dbReference type="NCBI Taxonomy" id="51605"/>
    <lineage>
        <taxon>Eukaryota</taxon>
        <taxon>Viridiplantae</taxon>
        <taxon>Streptophyta</taxon>
        <taxon>Embryophyta</taxon>
        <taxon>Tracheophyta</taxon>
        <taxon>Spermatophyta</taxon>
        <taxon>Magnoliopsida</taxon>
        <taxon>Liliopsida</taxon>
        <taxon>Araceae</taxon>
        <taxon>Lemnoideae</taxon>
        <taxon>Spirodela</taxon>
    </lineage>
</organism>
<name>A0A7I8IHX2_SPIIN</name>
<dbReference type="Proteomes" id="UP001189122">
    <property type="component" value="Unassembled WGS sequence"/>
</dbReference>
<feature type="compositionally biased region" description="Basic residues" evidence="1">
    <location>
        <begin position="82"/>
        <end position="95"/>
    </location>
</feature>
<feature type="region of interest" description="Disordered" evidence="1">
    <location>
        <begin position="1"/>
        <end position="41"/>
    </location>
</feature>
<evidence type="ECO:0000313" key="3">
    <source>
        <dbReference type="Proteomes" id="UP001189122"/>
    </source>
</evidence>
<keyword evidence="3" id="KW-1185">Reference proteome</keyword>
<feature type="compositionally biased region" description="Low complexity" evidence="1">
    <location>
        <begin position="96"/>
        <end position="111"/>
    </location>
</feature>
<evidence type="ECO:0000256" key="1">
    <source>
        <dbReference type="SAM" id="MobiDB-lite"/>
    </source>
</evidence>